<feature type="compositionally biased region" description="Polar residues" evidence="1">
    <location>
        <begin position="728"/>
        <end position="739"/>
    </location>
</feature>
<evidence type="ECO:0000256" key="1">
    <source>
        <dbReference type="SAM" id="MobiDB-lite"/>
    </source>
</evidence>
<accession>A0ABR4FSF2</accession>
<reference evidence="3 4" key="1">
    <citation type="submission" date="2024-07" db="EMBL/GenBank/DDBJ databases">
        <title>Section-level genome sequencing and comparative genomics of Aspergillus sections Usti and Cavernicolus.</title>
        <authorList>
            <consortium name="Lawrence Berkeley National Laboratory"/>
            <person name="Nybo J.L."/>
            <person name="Vesth T.C."/>
            <person name="Theobald S."/>
            <person name="Frisvad J.C."/>
            <person name="Larsen T.O."/>
            <person name="Kjaerboelling I."/>
            <person name="Rothschild-Mancinelli K."/>
            <person name="Lyhne E.K."/>
            <person name="Kogle M.E."/>
            <person name="Barry K."/>
            <person name="Clum A."/>
            <person name="Na H."/>
            <person name="Ledsgaard L."/>
            <person name="Lin J."/>
            <person name="Lipzen A."/>
            <person name="Kuo A."/>
            <person name="Riley R."/>
            <person name="Mondo S."/>
            <person name="Labutti K."/>
            <person name="Haridas S."/>
            <person name="Pangalinan J."/>
            <person name="Salamov A.A."/>
            <person name="Simmons B.A."/>
            <person name="Magnuson J.K."/>
            <person name="Chen J."/>
            <person name="Drula E."/>
            <person name="Henrissat B."/>
            <person name="Wiebenga A."/>
            <person name="Lubbers R.J."/>
            <person name="Gomes A.C."/>
            <person name="Makela M.R."/>
            <person name="Stajich J."/>
            <person name="Grigoriev I.V."/>
            <person name="Mortensen U.H."/>
            <person name="De Vries R.P."/>
            <person name="Baker S.E."/>
            <person name="Andersen M.R."/>
        </authorList>
    </citation>
    <scope>NUCLEOTIDE SEQUENCE [LARGE SCALE GENOMIC DNA]</scope>
    <source>
        <strain evidence="3 4">CBS 209.92</strain>
    </source>
</reference>
<feature type="region of interest" description="Disordered" evidence="1">
    <location>
        <begin position="854"/>
        <end position="896"/>
    </location>
</feature>
<dbReference type="PROSITE" id="PS50011">
    <property type="entry name" value="PROTEIN_KINASE_DOM"/>
    <property type="match status" value="1"/>
</dbReference>
<dbReference type="SMART" id="SM00220">
    <property type="entry name" value="S_TKc"/>
    <property type="match status" value="1"/>
</dbReference>
<keyword evidence="4" id="KW-1185">Reference proteome</keyword>
<feature type="region of interest" description="Disordered" evidence="1">
    <location>
        <begin position="769"/>
        <end position="842"/>
    </location>
</feature>
<dbReference type="Gene3D" id="3.30.200.20">
    <property type="entry name" value="Phosphorylase Kinase, domain 1"/>
    <property type="match status" value="1"/>
</dbReference>
<comment type="caution">
    <text evidence="3">The sequence shown here is derived from an EMBL/GenBank/DDBJ whole genome shotgun (WGS) entry which is preliminary data.</text>
</comment>
<dbReference type="Proteomes" id="UP001610563">
    <property type="component" value="Unassembled WGS sequence"/>
</dbReference>
<feature type="compositionally biased region" description="Low complexity" evidence="1">
    <location>
        <begin position="740"/>
        <end position="751"/>
    </location>
</feature>
<feature type="compositionally biased region" description="Polar residues" evidence="1">
    <location>
        <begin position="792"/>
        <end position="805"/>
    </location>
</feature>
<protein>
    <submittedName>
        <fullName evidence="3">Kinase-like domain-containing protein</fullName>
    </submittedName>
</protein>
<organism evidence="3 4">
    <name type="scientific">Aspergillus keveii</name>
    <dbReference type="NCBI Taxonomy" id="714993"/>
    <lineage>
        <taxon>Eukaryota</taxon>
        <taxon>Fungi</taxon>
        <taxon>Dikarya</taxon>
        <taxon>Ascomycota</taxon>
        <taxon>Pezizomycotina</taxon>
        <taxon>Eurotiomycetes</taxon>
        <taxon>Eurotiomycetidae</taxon>
        <taxon>Eurotiales</taxon>
        <taxon>Aspergillaceae</taxon>
        <taxon>Aspergillus</taxon>
        <taxon>Aspergillus subgen. Nidulantes</taxon>
    </lineage>
</organism>
<dbReference type="InterPro" id="IPR000719">
    <property type="entry name" value="Prot_kinase_dom"/>
</dbReference>
<dbReference type="Pfam" id="PF00069">
    <property type="entry name" value="Pkinase"/>
    <property type="match status" value="1"/>
</dbReference>
<proteinExistence type="predicted"/>
<dbReference type="PANTHER" id="PTHR12984">
    <property type="entry name" value="SCY1-RELATED S/T PROTEIN KINASE-LIKE"/>
    <property type="match status" value="1"/>
</dbReference>
<dbReference type="InterPro" id="IPR011009">
    <property type="entry name" value="Kinase-like_dom_sf"/>
</dbReference>
<dbReference type="EMBL" id="JBFTWV010000123">
    <property type="protein sequence ID" value="KAL2786199.1"/>
    <property type="molecule type" value="Genomic_DNA"/>
</dbReference>
<dbReference type="CDD" id="cd14011">
    <property type="entry name" value="PK_SCY1_like"/>
    <property type="match status" value="1"/>
</dbReference>
<feature type="domain" description="Protein kinase" evidence="2">
    <location>
        <begin position="32"/>
        <end position="348"/>
    </location>
</feature>
<feature type="region of interest" description="Disordered" evidence="1">
    <location>
        <begin position="128"/>
        <end position="153"/>
    </location>
</feature>
<evidence type="ECO:0000313" key="3">
    <source>
        <dbReference type="EMBL" id="KAL2786199.1"/>
    </source>
</evidence>
<feature type="compositionally biased region" description="Polar residues" evidence="1">
    <location>
        <begin position="822"/>
        <end position="839"/>
    </location>
</feature>
<feature type="compositionally biased region" description="Low complexity" evidence="1">
    <location>
        <begin position="806"/>
        <end position="821"/>
    </location>
</feature>
<dbReference type="Gene3D" id="1.25.10.10">
    <property type="entry name" value="Leucine-rich Repeat Variant"/>
    <property type="match status" value="1"/>
</dbReference>
<evidence type="ECO:0000313" key="4">
    <source>
        <dbReference type="Proteomes" id="UP001610563"/>
    </source>
</evidence>
<sequence length="896" mass="97037">MFSSALKSLSSNISANYQVSPHPTVVSGPWKIHDGKKKSTNTAASIFIFDKKALEPRSGGLGGRSSSSIKKLQEEVVERLKREAGNLARLRHPSVLQVLEPVEETRNGGLMFATERITASLAGLLQEKDSQENNGRIGSRSSRYMVEESDGSRRRRDLDIDELEIQKGLLQVAKGLEFLHESAGLVHGNLNPEAIFINAKSDWKISGLGFAGPSDSAESKSSLPPLALSEVLYQDPRLPSSVQLNLDYTSPDFAMDSNVNASADLFSLGLIIIALYNSPHISPLKPHGSVDTYKRLLSSPSSTPSQGNNFLCSGTIPKDVLAHVLPRLITRRAAQRLTAREFQQSQYFDNILVSTIRFLESLPAKNANEKSQFMRGLQRVLPEFPVTVLERKLLGVLLDELKDRELLPLILQNVFAILQKIPNARRVFPEKVIPQLKEVFPVGKGTERDSKKDAGLMVVLENISVVADNCPGKEFKDDILPLIRLGLDSPTHTLVDAAIKCLPMVLPVLDFSTVKNDVFPPVASTFSRTNSLAIKVRCLEAFTVLCGGSVEQQDAVGDDLTGVVEKSKPQPPKTSILDKYTIQEKLVPSLKAIKTKEPAVMMAALGVFRHIGKVADSDFLALEILPVLWSFSLGPLLDLRQFGEFMALIKSISSKIEREQMKKLQELSSAESTGFHNGTFAATKGSSSFASSETESARDNFERLVLGRSGAAPNGQENDMLGGLATDAPSSQSSTPRPNSTTFSWSSTTGSVGRQPSLAARSITPDFKVNPFPSLQPAPKQTYPALQPSAPNPWSTPTTPSHLQQSMTSGSGPSLSSLTSMNPTVSSSRNMQAGPNYSAFSIPPPPATQAVNAFANTSQTPFAPNAGQPSSFFANGAGQPQQAPQKQGLDKYQSLI</sequence>
<dbReference type="InterPro" id="IPR051177">
    <property type="entry name" value="CIK-Related_Protein"/>
</dbReference>
<dbReference type="InterPro" id="IPR016024">
    <property type="entry name" value="ARM-type_fold"/>
</dbReference>
<dbReference type="SUPFAM" id="SSF56112">
    <property type="entry name" value="Protein kinase-like (PK-like)"/>
    <property type="match status" value="1"/>
</dbReference>
<dbReference type="PANTHER" id="PTHR12984:SF6">
    <property type="entry name" value="SCY1-LIKE PROTEIN 2"/>
    <property type="match status" value="1"/>
</dbReference>
<feature type="compositionally biased region" description="Polar residues" evidence="1">
    <location>
        <begin position="854"/>
        <end position="873"/>
    </location>
</feature>
<dbReference type="Gene3D" id="1.10.510.10">
    <property type="entry name" value="Transferase(Phosphotransferase) domain 1"/>
    <property type="match status" value="1"/>
</dbReference>
<gene>
    <name evidence="3" type="ORF">BJX66DRAFT_37536</name>
</gene>
<name>A0ABR4FSF2_9EURO</name>
<dbReference type="SUPFAM" id="SSF48371">
    <property type="entry name" value="ARM repeat"/>
    <property type="match status" value="1"/>
</dbReference>
<evidence type="ECO:0000259" key="2">
    <source>
        <dbReference type="PROSITE" id="PS50011"/>
    </source>
</evidence>
<feature type="compositionally biased region" description="Low complexity" evidence="1">
    <location>
        <begin position="876"/>
        <end position="887"/>
    </location>
</feature>
<feature type="region of interest" description="Disordered" evidence="1">
    <location>
        <begin position="709"/>
        <end position="756"/>
    </location>
</feature>
<feature type="compositionally biased region" description="Polar residues" evidence="1">
    <location>
        <begin position="132"/>
        <end position="142"/>
    </location>
</feature>
<dbReference type="InterPro" id="IPR011989">
    <property type="entry name" value="ARM-like"/>
</dbReference>